<evidence type="ECO:0000256" key="7">
    <source>
        <dbReference type="ARBA" id="ARBA00023303"/>
    </source>
</evidence>
<dbReference type="Pfam" id="PF00027">
    <property type="entry name" value="cNMP_binding"/>
    <property type="match status" value="1"/>
</dbReference>
<keyword evidence="6 10" id="KW-0472">Membrane</keyword>
<comment type="subcellular location">
    <subcellularLocation>
        <location evidence="1">Membrane</location>
        <topology evidence="1">Multi-pass membrane protein</topology>
    </subcellularLocation>
</comment>
<evidence type="ECO:0000256" key="4">
    <source>
        <dbReference type="ARBA" id="ARBA00022989"/>
    </source>
</evidence>
<keyword evidence="4 10" id="KW-1133">Transmembrane helix</keyword>
<dbReference type="CDD" id="cd00038">
    <property type="entry name" value="CAP_ED"/>
    <property type="match status" value="1"/>
</dbReference>
<evidence type="ECO:0000259" key="11">
    <source>
        <dbReference type="PROSITE" id="PS50042"/>
    </source>
</evidence>
<dbReference type="AlphaFoldDB" id="A0A9W7F757"/>
<protein>
    <recommendedName>
        <fullName evidence="11">Cyclic nucleotide-binding domain-containing protein</fullName>
    </recommendedName>
</protein>
<feature type="non-terminal residue" evidence="12">
    <location>
        <position position="683"/>
    </location>
</feature>
<dbReference type="Gene3D" id="1.10.287.70">
    <property type="match status" value="1"/>
</dbReference>
<evidence type="ECO:0000256" key="9">
    <source>
        <dbReference type="SAM" id="MobiDB-lite"/>
    </source>
</evidence>
<keyword evidence="5" id="KW-0406">Ion transport</keyword>
<dbReference type="SUPFAM" id="SSF51206">
    <property type="entry name" value="cAMP-binding domain-like"/>
    <property type="match status" value="1"/>
</dbReference>
<keyword evidence="3 10" id="KW-0812">Transmembrane</keyword>
<feature type="transmembrane region" description="Helical" evidence="10">
    <location>
        <begin position="403"/>
        <end position="424"/>
    </location>
</feature>
<dbReference type="InterPro" id="IPR014710">
    <property type="entry name" value="RmlC-like_jellyroll"/>
</dbReference>
<dbReference type="InterPro" id="IPR018490">
    <property type="entry name" value="cNMP-bd_dom_sf"/>
</dbReference>
<feature type="domain" description="Cyclic nucleotide-binding" evidence="11">
    <location>
        <begin position="507"/>
        <end position="592"/>
    </location>
</feature>
<keyword evidence="13" id="KW-1185">Reference proteome</keyword>
<evidence type="ECO:0000256" key="1">
    <source>
        <dbReference type="ARBA" id="ARBA00004141"/>
    </source>
</evidence>
<proteinExistence type="predicted"/>
<dbReference type="Gene3D" id="1.10.287.630">
    <property type="entry name" value="Helix hairpin bin"/>
    <property type="match status" value="1"/>
</dbReference>
<evidence type="ECO:0000256" key="3">
    <source>
        <dbReference type="ARBA" id="ARBA00022692"/>
    </source>
</evidence>
<dbReference type="OrthoDB" id="432483at2759"/>
<evidence type="ECO:0000256" key="6">
    <source>
        <dbReference type="ARBA" id="ARBA00023136"/>
    </source>
</evidence>
<accession>A0A9W7F757</accession>
<dbReference type="GO" id="GO:0035725">
    <property type="term" value="P:sodium ion transmembrane transport"/>
    <property type="evidence" value="ECO:0007669"/>
    <property type="project" value="TreeGrafter"/>
</dbReference>
<dbReference type="PRINTS" id="PR01463">
    <property type="entry name" value="EAGCHANLFMLY"/>
</dbReference>
<evidence type="ECO:0000256" key="5">
    <source>
        <dbReference type="ARBA" id="ARBA00023065"/>
    </source>
</evidence>
<feature type="region of interest" description="Disordered" evidence="9">
    <location>
        <begin position="93"/>
        <end position="122"/>
    </location>
</feature>
<feature type="compositionally biased region" description="Polar residues" evidence="9">
    <location>
        <begin position="96"/>
        <end position="105"/>
    </location>
</feature>
<dbReference type="Gene3D" id="2.60.120.10">
    <property type="entry name" value="Jelly Rolls"/>
    <property type="match status" value="1"/>
</dbReference>
<dbReference type="SUPFAM" id="SSF81324">
    <property type="entry name" value="Voltage-gated potassium channels"/>
    <property type="match status" value="1"/>
</dbReference>
<keyword evidence="7" id="KW-0407">Ion channel</keyword>
<dbReference type="PANTHER" id="PTHR45689:SF5">
    <property type="entry name" value="I[[H]] CHANNEL, ISOFORM E"/>
    <property type="match status" value="1"/>
</dbReference>
<dbReference type="GO" id="GO:0098855">
    <property type="term" value="C:HCN channel complex"/>
    <property type="evidence" value="ECO:0007669"/>
    <property type="project" value="TreeGrafter"/>
</dbReference>
<dbReference type="PROSITE" id="PS50042">
    <property type="entry name" value="CNMP_BINDING_3"/>
    <property type="match status" value="1"/>
</dbReference>
<evidence type="ECO:0000256" key="2">
    <source>
        <dbReference type="ARBA" id="ARBA00022448"/>
    </source>
</evidence>
<dbReference type="PROSITE" id="PS00889">
    <property type="entry name" value="CNMP_BINDING_2"/>
    <property type="match status" value="1"/>
</dbReference>
<dbReference type="GO" id="GO:0005249">
    <property type="term" value="F:voltage-gated potassium channel activity"/>
    <property type="evidence" value="ECO:0007669"/>
    <property type="project" value="InterPro"/>
</dbReference>
<dbReference type="InterPro" id="IPR051413">
    <property type="entry name" value="K/Na_HCN_channel"/>
</dbReference>
<evidence type="ECO:0000313" key="12">
    <source>
        <dbReference type="EMBL" id="GMI05875.1"/>
    </source>
</evidence>
<gene>
    <name evidence="12" type="ORF">TrRE_jg6821</name>
</gene>
<keyword evidence="2" id="KW-0813">Transport</keyword>
<dbReference type="InterPro" id="IPR005821">
    <property type="entry name" value="Ion_trans_dom"/>
</dbReference>
<sequence length="683" mass="76424">MAIMQTQHQGHSPGALAFSVDHEASLAEHQTEEKVGLSSSAVAAATARGRRNSNAIGMIPEGLEIGSKRNHNGGKRGDGSFMASMVNKFVKGNDVEGSQSSSAVTPQAGGSPRSGGGGSPKRIMKAKTSMEIMAEQMEGGTKEKLIHPLTKEVRKSVIDTFRHDLDTFRKQKRSCIGMQILHPASPNRMKWDVLLSIVLVWNLIEIPFQVCFDVEPECASAYDFFALSMDIFFICDVIVNFHTGYIDEGKYVEDVKEVRTHYIWHGFFLDFVTSVPYARLLNLFAGGFCAPNINEESASIALLPRLLRIFRIFKLVKLFRLVKLMNVISTWEEEAGIGFSRFLRMVTLFFQMLFLSHIAGCLFAFIALDGKKDNDDVWPDDGWVLRYANSTNDVTIENSKFRLYMVSFYWAITTLTTVGYGDILPFTSEEIILTVVVQFVGTLVFGYVMASITSVVSSEDMTAMLIKKKIGELNEYMAHRDLSQDLKLRIRSHYEYQWKRTTIYDEEELKPLQLVPGEMVVKKDTVGHEMYFITEGLLDVYIDVEDEYPKCSLEQGSYFGEPAILSSKPVKRSASIQARVFSQLESLSKQDFLAVAELFPDILKMLNEVQELTGEVVEKEEKGDSLSRKNTGLILTELRIIKDRLSVLERRSSGIGAGIVGLSRGDTFTSIEELQEEGGGGGE</sequence>
<dbReference type="InterPro" id="IPR003938">
    <property type="entry name" value="K_chnl_volt-dep_EAG/ELK/ERG"/>
</dbReference>
<dbReference type="PANTHER" id="PTHR45689">
    <property type="entry name" value="I[[H]] CHANNEL, ISOFORM E"/>
    <property type="match status" value="1"/>
</dbReference>
<comment type="caution">
    <text evidence="12">The sequence shown here is derived from an EMBL/GenBank/DDBJ whole genome shotgun (WGS) entry which is preliminary data.</text>
</comment>
<feature type="coiled-coil region" evidence="8">
    <location>
        <begin position="602"/>
        <end position="629"/>
    </location>
</feature>
<organism evidence="12 13">
    <name type="scientific">Triparma retinervis</name>
    <dbReference type="NCBI Taxonomy" id="2557542"/>
    <lineage>
        <taxon>Eukaryota</taxon>
        <taxon>Sar</taxon>
        <taxon>Stramenopiles</taxon>
        <taxon>Ochrophyta</taxon>
        <taxon>Bolidophyceae</taxon>
        <taxon>Parmales</taxon>
        <taxon>Triparmaceae</taxon>
        <taxon>Triparma</taxon>
    </lineage>
</organism>
<evidence type="ECO:0000256" key="10">
    <source>
        <dbReference type="SAM" id="Phobius"/>
    </source>
</evidence>
<dbReference type="InterPro" id="IPR000595">
    <property type="entry name" value="cNMP-bd_dom"/>
</dbReference>
<reference evidence="12" key="1">
    <citation type="submission" date="2022-07" db="EMBL/GenBank/DDBJ databases">
        <title>Genome analysis of Parmales, a sister group of diatoms, reveals the evolutionary specialization of diatoms from phago-mixotrophs to photoautotrophs.</title>
        <authorList>
            <person name="Ban H."/>
            <person name="Sato S."/>
            <person name="Yoshikawa S."/>
            <person name="Kazumasa Y."/>
            <person name="Nakamura Y."/>
            <person name="Ichinomiya M."/>
            <person name="Saitoh K."/>
            <person name="Sato N."/>
            <person name="Blanc-Mathieu R."/>
            <person name="Endo H."/>
            <person name="Kuwata A."/>
            <person name="Ogata H."/>
        </authorList>
    </citation>
    <scope>NUCLEOTIDE SEQUENCE</scope>
</reference>
<name>A0A9W7F757_9STRA</name>
<dbReference type="Proteomes" id="UP001165082">
    <property type="component" value="Unassembled WGS sequence"/>
</dbReference>
<dbReference type="GO" id="GO:0003254">
    <property type="term" value="P:regulation of membrane depolarization"/>
    <property type="evidence" value="ECO:0007669"/>
    <property type="project" value="TreeGrafter"/>
</dbReference>
<feature type="transmembrane region" description="Helical" evidence="10">
    <location>
        <begin position="431"/>
        <end position="450"/>
    </location>
</feature>
<keyword evidence="8" id="KW-0175">Coiled coil</keyword>
<evidence type="ECO:0000313" key="13">
    <source>
        <dbReference type="Proteomes" id="UP001165082"/>
    </source>
</evidence>
<dbReference type="Pfam" id="PF00520">
    <property type="entry name" value="Ion_trans"/>
    <property type="match status" value="1"/>
</dbReference>
<dbReference type="InterPro" id="IPR018488">
    <property type="entry name" value="cNMP-bd_CS"/>
</dbReference>
<dbReference type="SMART" id="SM00100">
    <property type="entry name" value="cNMP"/>
    <property type="match status" value="1"/>
</dbReference>
<feature type="transmembrane region" description="Helical" evidence="10">
    <location>
        <begin position="348"/>
        <end position="368"/>
    </location>
</feature>
<dbReference type="EMBL" id="BRXZ01000133">
    <property type="protein sequence ID" value="GMI05875.1"/>
    <property type="molecule type" value="Genomic_DNA"/>
</dbReference>
<evidence type="ECO:0000256" key="8">
    <source>
        <dbReference type="SAM" id="Coils"/>
    </source>
</evidence>